<dbReference type="EMBL" id="CP136051">
    <property type="protein sequence ID" value="WOK07642.1"/>
    <property type="molecule type" value="Genomic_DNA"/>
</dbReference>
<evidence type="ECO:0000256" key="1">
    <source>
        <dbReference type="SAM" id="Phobius"/>
    </source>
</evidence>
<evidence type="ECO:0000313" key="2">
    <source>
        <dbReference type="EMBL" id="WOK07642.1"/>
    </source>
</evidence>
<evidence type="ECO:0000313" key="3">
    <source>
        <dbReference type="Proteomes" id="UP001302349"/>
    </source>
</evidence>
<keyword evidence="1" id="KW-0472">Membrane</keyword>
<organism evidence="2 3">
    <name type="scientific">Imperialibacter roseus</name>
    <dbReference type="NCBI Taxonomy" id="1324217"/>
    <lineage>
        <taxon>Bacteria</taxon>
        <taxon>Pseudomonadati</taxon>
        <taxon>Bacteroidota</taxon>
        <taxon>Cytophagia</taxon>
        <taxon>Cytophagales</taxon>
        <taxon>Flammeovirgaceae</taxon>
        <taxon>Imperialibacter</taxon>
    </lineage>
</organism>
<name>A0ABZ0IVH4_9BACT</name>
<keyword evidence="3" id="KW-1185">Reference proteome</keyword>
<feature type="transmembrane region" description="Helical" evidence="1">
    <location>
        <begin position="17"/>
        <end position="39"/>
    </location>
</feature>
<feature type="transmembrane region" description="Helical" evidence="1">
    <location>
        <begin position="45"/>
        <end position="68"/>
    </location>
</feature>
<keyword evidence="1" id="KW-0812">Transmembrane</keyword>
<keyword evidence="1" id="KW-1133">Transmembrane helix</keyword>
<dbReference type="RefSeq" id="WP_317490313.1">
    <property type="nucleotide sequence ID" value="NZ_CP136051.1"/>
</dbReference>
<sequence>MYTENKFNRGKHWAKKIGLIIVLVPLFVFVFGFVVMTLWNYTLPALFGISTITFWQAIAITILSKILFGGFHGGKGHKQSNNRSDYWKHRWKNMSEEEREKYKNRWKNWCDTRWDDERKDTEEQS</sequence>
<accession>A0ABZ0IVH4</accession>
<protein>
    <submittedName>
        <fullName evidence="2">Uncharacterized protein</fullName>
    </submittedName>
</protein>
<dbReference type="Proteomes" id="UP001302349">
    <property type="component" value="Chromosome"/>
</dbReference>
<reference evidence="2 3" key="1">
    <citation type="journal article" date="2023" name="Microbiol. Resour. Announc.">
        <title>Complete Genome Sequence of Imperialibacter roseus strain P4T.</title>
        <authorList>
            <person name="Tizabi D.R."/>
            <person name="Bachvaroff T."/>
            <person name="Hill R.T."/>
        </authorList>
    </citation>
    <scope>NUCLEOTIDE SEQUENCE [LARGE SCALE GENOMIC DNA]</scope>
    <source>
        <strain evidence="2 3">P4T</strain>
    </source>
</reference>
<proteinExistence type="predicted"/>
<gene>
    <name evidence="2" type="ORF">RT717_03270</name>
</gene>